<feature type="region of interest" description="Disordered" evidence="1">
    <location>
        <begin position="32"/>
        <end position="56"/>
    </location>
</feature>
<evidence type="ECO:0000313" key="3">
    <source>
        <dbReference type="Proteomes" id="UP000800235"/>
    </source>
</evidence>
<comment type="caution">
    <text evidence="2">The sequence shown here is derived from an EMBL/GenBank/DDBJ whole genome shotgun (WGS) entry which is preliminary data.</text>
</comment>
<reference evidence="2" key="1">
    <citation type="journal article" date="2020" name="Stud. Mycol.">
        <title>101 Dothideomycetes genomes: a test case for predicting lifestyles and emergence of pathogens.</title>
        <authorList>
            <person name="Haridas S."/>
            <person name="Albert R."/>
            <person name="Binder M."/>
            <person name="Bloem J."/>
            <person name="Labutti K."/>
            <person name="Salamov A."/>
            <person name="Andreopoulos B."/>
            <person name="Baker S."/>
            <person name="Barry K."/>
            <person name="Bills G."/>
            <person name="Bluhm B."/>
            <person name="Cannon C."/>
            <person name="Castanera R."/>
            <person name="Culley D."/>
            <person name="Daum C."/>
            <person name="Ezra D."/>
            <person name="Gonzalez J."/>
            <person name="Henrissat B."/>
            <person name="Kuo A."/>
            <person name="Liang C."/>
            <person name="Lipzen A."/>
            <person name="Lutzoni F."/>
            <person name="Magnuson J."/>
            <person name="Mondo S."/>
            <person name="Nolan M."/>
            <person name="Ohm R."/>
            <person name="Pangilinan J."/>
            <person name="Park H.-J."/>
            <person name="Ramirez L."/>
            <person name="Alfaro M."/>
            <person name="Sun H."/>
            <person name="Tritt A."/>
            <person name="Yoshinaga Y."/>
            <person name="Zwiers L.-H."/>
            <person name="Turgeon B."/>
            <person name="Goodwin S."/>
            <person name="Spatafora J."/>
            <person name="Crous P."/>
            <person name="Grigoriev I."/>
        </authorList>
    </citation>
    <scope>NUCLEOTIDE SEQUENCE</scope>
    <source>
        <strain evidence="2">CBS 130266</strain>
    </source>
</reference>
<dbReference type="EMBL" id="MU007023">
    <property type="protein sequence ID" value="KAF2432874.1"/>
    <property type="molecule type" value="Genomic_DNA"/>
</dbReference>
<proteinExistence type="predicted"/>
<dbReference type="PROSITE" id="PS51257">
    <property type="entry name" value="PROKAR_LIPOPROTEIN"/>
    <property type="match status" value="1"/>
</dbReference>
<evidence type="ECO:0000256" key="1">
    <source>
        <dbReference type="SAM" id="MobiDB-lite"/>
    </source>
</evidence>
<organism evidence="2 3">
    <name type="scientific">Tothia fuscella</name>
    <dbReference type="NCBI Taxonomy" id="1048955"/>
    <lineage>
        <taxon>Eukaryota</taxon>
        <taxon>Fungi</taxon>
        <taxon>Dikarya</taxon>
        <taxon>Ascomycota</taxon>
        <taxon>Pezizomycotina</taxon>
        <taxon>Dothideomycetes</taxon>
        <taxon>Pleosporomycetidae</taxon>
        <taxon>Venturiales</taxon>
        <taxon>Cylindrosympodiaceae</taxon>
        <taxon>Tothia</taxon>
    </lineage>
</organism>
<sequence length="56" mass="6014">MKLRPNKYYQGGLLDQTTSNVCTPLLVSCHTAHSSPPPSWSGVQTAPPSGQDCVRT</sequence>
<name>A0A9P4TZU1_9PEZI</name>
<dbReference type="Proteomes" id="UP000800235">
    <property type="component" value="Unassembled WGS sequence"/>
</dbReference>
<accession>A0A9P4TZU1</accession>
<evidence type="ECO:0000313" key="2">
    <source>
        <dbReference type="EMBL" id="KAF2432874.1"/>
    </source>
</evidence>
<keyword evidence="3" id="KW-1185">Reference proteome</keyword>
<protein>
    <submittedName>
        <fullName evidence="2">Uncharacterized protein</fullName>
    </submittedName>
</protein>
<gene>
    <name evidence="2" type="ORF">EJ08DRAFT_647639</name>
</gene>
<dbReference type="AlphaFoldDB" id="A0A9P4TZU1"/>